<dbReference type="OrthoDB" id="26125at10239"/>
<dbReference type="GeneID" id="29123244"/>
<dbReference type="Proteomes" id="UP000204463">
    <property type="component" value="Segment"/>
</dbReference>
<reference evidence="2" key="1">
    <citation type="submission" date="2015-04" db="EMBL/GenBank/DDBJ databases">
        <authorList>
            <person name="Sun Y."/>
            <person name="Li J."/>
            <person name="Shi H."/>
            <person name="Su S."/>
            <person name="Zhang Z."/>
        </authorList>
    </citation>
    <scope>NUCLEOTIDE SEQUENCE [LARGE SCALE GENOMIC DNA]</scope>
</reference>
<protein>
    <submittedName>
        <fullName evidence="1">Uncharacterized protein</fullName>
    </submittedName>
</protein>
<dbReference type="KEGG" id="vg:29123244"/>
<organism evidence="1 2">
    <name type="scientific">Enterococcus phage Ec-ZZ2</name>
    <dbReference type="NCBI Taxonomy" id="1647400"/>
    <lineage>
        <taxon>Viruses</taxon>
        <taxon>Duplodnaviria</taxon>
        <taxon>Heunggongvirae</taxon>
        <taxon>Uroviricota</taxon>
        <taxon>Caudoviricetes</taxon>
        <taxon>Efquatrovirus</taxon>
        <taxon>Efquatrovirus EcZZ2</taxon>
    </lineage>
</organism>
<dbReference type="EMBL" id="KR131750">
    <property type="protein sequence ID" value="AKG94441.1"/>
    <property type="molecule type" value="Genomic_DNA"/>
</dbReference>
<proteinExistence type="predicted"/>
<keyword evidence="2" id="KW-1185">Reference proteome</keyword>
<evidence type="ECO:0000313" key="1">
    <source>
        <dbReference type="EMBL" id="AKG94441.1"/>
    </source>
</evidence>
<sequence>MTMEGMTDKQLLSHTKLELVSYIRQLEQAMVTNTSYTTEQPTTEPTTKPKVSYDILSTTNNNKDMWGF</sequence>
<accession>A0A139ZVZ9</accession>
<dbReference type="RefSeq" id="YP_009303738.1">
    <property type="nucleotide sequence ID" value="NC_031260.1"/>
</dbReference>
<gene>
    <name evidence="1" type="ORF">ZZ2_039</name>
</gene>
<evidence type="ECO:0000313" key="2">
    <source>
        <dbReference type="Proteomes" id="UP000204463"/>
    </source>
</evidence>
<name>A0A139ZVZ9_9CAUD</name>